<evidence type="ECO:0000313" key="5">
    <source>
        <dbReference type="WBParaSite" id="maker-E.canG7_contigs_1416-snap-gene-0.13-mRNA-1"/>
    </source>
</evidence>
<feature type="compositionally biased region" description="Pro residues" evidence="2">
    <location>
        <begin position="1069"/>
        <end position="1078"/>
    </location>
</feature>
<feature type="compositionally biased region" description="Polar residues" evidence="2">
    <location>
        <begin position="1179"/>
        <end position="1210"/>
    </location>
</feature>
<feature type="compositionally biased region" description="Polar residues" evidence="2">
    <location>
        <begin position="999"/>
        <end position="1009"/>
    </location>
</feature>
<keyword evidence="4" id="KW-1185">Reference proteome</keyword>
<evidence type="ECO:0000313" key="4">
    <source>
        <dbReference type="Proteomes" id="UP000887562"/>
    </source>
</evidence>
<proteinExistence type="predicted"/>
<accession>A0A915EXQ1</accession>
<dbReference type="InterPro" id="IPR022782">
    <property type="entry name" value="AIP3-like_C"/>
</dbReference>
<sequence length="1255" mass="139112">MMKKKPFWKVSKQRNNTTLKPVEAAPANGTLRSLFMDDTALSRSMRGSSLTDFDVGVPRFRRPLRESRSICVPSAAEQAFLREINIAGLSTQTQEVYFNGGIIRYEEGYNTMGWRWIKSSASVTPCHSCRDPVTVSRAFSAAAIDVRRGARHARPRRRASTNWRARPLIGWWTGQMPANVRTREHQGQRNIHDIHVWHQHQLFRVNRVFKEGQSNESEFLKKLFAILLPKEPLPVDITSAFQVLDERLKSFRPIHPNEWVSFFINLSRVNTYFIHGRISTIPIVRYLISQLLIFSNGSLLKLLCSTKAESNPRRGSGEACILSQQSCSAIYQGNETSDVRPAPLLGRKYSNSIVGAIEKQEKVEGKTKVEKEKGEESKSNSPSSPDIMQSQIPSGGAPTRLPIHPTLIPATMQVGSNGERHLILHYPEGHTVATTALPNQSGQFHLVPLLNQPQAQTSQTTLRLIQTAPDFSHPKRQPPGMNLEAHTHLVKKKSGQKVELVCTCPPELHHVLRQSQMESTSQVDRLGDGDSLRWLKNTSRAGLSCVGWANSTPQTDLLTSPSGESSETFQESDSSGGSCQANTFSTIRRGMIPPDVLLASVLNAQRRRPTKPPQTLEEAQHRIAYMENQLTQLTAWIRAVQTQGGLEGDSSKLVGIPGRSPPEHYTSGLTIKDNDSAAVESKCLFAHCSSGYERCPRPPSPPHPHQSNCQRLLNVCKGLKDLRLDLHGLKQTHAANTRQMRNISNSIVKEIIQLLSASKSKGATPVRLVQLSLDSHMADYKADRKEIEAWLKDLDACIEEMRVDALNRRCRVSVAEVEAYALHLSRLSQRLASFKGHIPEICNALNLLTLVNEAEVKVQNELLLDEQKRIDVTLSTCKQLTCTLFTLKRLAAVQENGISVNIPTFRTIRDPRPEDKKLYLQQISKIVPNHEARMLGLACHEKTRERRKRMLSLHESVYLERAMEQSESNLQEILQRLNELSLDLLSSSPEQSEEEGPNQAPSFTSTPSSLSRICPIHQAGVKAAETCCNHCEVLRSGKSCRGSGDGESSTSPSSASSEQNVVGAQLPLSAPPLPPSLPQAPRGPRRAHVVFSRTVLVDAGRETTRLNCPSDLDDDHLDDAGDTGSEAEEPQLWRRERLHRGNRVVDIHPGLPRNEYVICDGRCGASSCAQGSCLARQKGSTGSVLKTTTAYGSSPNDRNPVGSQSASATASDFDSKSVDSEESEKQPAEPTSVHEMRTHHQCCRLNNPGNLPSTN</sequence>
<feature type="region of interest" description="Disordered" evidence="2">
    <location>
        <begin position="1105"/>
        <end position="1134"/>
    </location>
</feature>
<keyword evidence="1" id="KW-0175">Coiled coil</keyword>
<dbReference type="Pfam" id="PF03915">
    <property type="entry name" value="AIP3"/>
    <property type="match status" value="1"/>
</dbReference>
<feature type="compositionally biased region" description="Basic and acidic residues" evidence="2">
    <location>
        <begin position="361"/>
        <end position="378"/>
    </location>
</feature>
<feature type="domain" description="Actin interacting protein 3-like C-terminal" evidence="3">
    <location>
        <begin position="711"/>
        <end position="950"/>
    </location>
</feature>
<evidence type="ECO:0000256" key="1">
    <source>
        <dbReference type="ARBA" id="ARBA00023054"/>
    </source>
</evidence>
<dbReference type="Gene3D" id="1.20.58.1540">
    <property type="entry name" value="Actin interacting protein 3, C-terminal domain"/>
    <property type="match status" value="1"/>
</dbReference>
<feature type="compositionally biased region" description="Low complexity" evidence="2">
    <location>
        <begin position="1046"/>
        <end position="1068"/>
    </location>
</feature>
<feature type="region of interest" description="Disordered" evidence="2">
    <location>
        <begin position="1039"/>
        <end position="1086"/>
    </location>
</feature>
<dbReference type="AlphaFoldDB" id="A0A915EXQ1"/>
<feature type="region of interest" description="Disordered" evidence="2">
    <location>
        <begin position="361"/>
        <end position="400"/>
    </location>
</feature>
<feature type="region of interest" description="Disordered" evidence="2">
    <location>
        <begin position="986"/>
        <end position="1009"/>
    </location>
</feature>
<name>A0A915EXQ1_9CEST</name>
<organism evidence="4 5">
    <name type="scientific">Echinococcus canadensis</name>
    <dbReference type="NCBI Taxonomy" id="519352"/>
    <lineage>
        <taxon>Eukaryota</taxon>
        <taxon>Metazoa</taxon>
        <taxon>Spiralia</taxon>
        <taxon>Lophotrochozoa</taxon>
        <taxon>Platyhelminthes</taxon>
        <taxon>Cestoda</taxon>
        <taxon>Eucestoda</taxon>
        <taxon>Cyclophyllidea</taxon>
        <taxon>Taeniidae</taxon>
        <taxon>Echinococcus</taxon>
        <taxon>Echinococcus canadensis group</taxon>
    </lineage>
</organism>
<dbReference type="InterPro" id="IPR051825">
    <property type="entry name" value="SRCIN1"/>
</dbReference>
<evidence type="ECO:0000259" key="3">
    <source>
        <dbReference type="Pfam" id="PF03915"/>
    </source>
</evidence>
<dbReference type="GO" id="GO:0005737">
    <property type="term" value="C:cytoplasm"/>
    <property type="evidence" value="ECO:0007669"/>
    <property type="project" value="TreeGrafter"/>
</dbReference>
<dbReference type="WBParaSite" id="maker-E.canG7_contigs_1416-snap-gene-0.13-mRNA-1">
    <property type="protein sequence ID" value="maker-E.canG7_contigs_1416-snap-gene-0.13-mRNA-1"/>
    <property type="gene ID" value="EcG7_06940"/>
</dbReference>
<evidence type="ECO:0000256" key="2">
    <source>
        <dbReference type="SAM" id="MobiDB-lite"/>
    </source>
</evidence>
<reference evidence="5" key="1">
    <citation type="submission" date="2022-11" db="UniProtKB">
        <authorList>
            <consortium name="WormBaseParasite"/>
        </authorList>
    </citation>
    <scope>IDENTIFICATION</scope>
</reference>
<feature type="compositionally biased region" description="Polar residues" evidence="2">
    <location>
        <begin position="380"/>
        <end position="393"/>
    </location>
</feature>
<feature type="region of interest" description="Disordered" evidence="2">
    <location>
        <begin position="1179"/>
        <end position="1255"/>
    </location>
</feature>
<feature type="compositionally biased region" description="Acidic residues" evidence="2">
    <location>
        <begin position="1111"/>
        <end position="1129"/>
    </location>
</feature>
<dbReference type="PANTHER" id="PTHR22741:SF10">
    <property type="entry name" value="COILED-COIL DOMAIN-CONTAINING PROTEIN CG32809"/>
    <property type="match status" value="1"/>
</dbReference>
<feature type="compositionally biased region" description="Basic and acidic residues" evidence="2">
    <location>
        <begin position="1213"/>
        <end position="1238"/>
    </location>
</feature>
<dbReference type="Proteomes" id="UP000887562">
    <property type="component" value="Unplaced"/>
</dbReference>
<protein>
    <submittedName>
        <fullName evidence="5">Actin interacting protein 3-like C-terminal domain-containing protein</fullName>
    </submittedName>
</protein>
<feature type="region of interest" description="Disordered" evidence="2">
    <location>
        <begin position="554"/>
        <end position="582"/>
    </location>
</feature>
<dbReference type="PANTHER" id="PTHR22741">
    <property type="entry name" value="P140CAP/SNIP-RELATED"/>
    <property type="match status" value="1"/>
</dbReference>